<dbReference type="Gene3D" id="3.30.565.10">
    <property type="entry name" value="Histidine kinase-like ATPase, C-terminal domain"/>
    <property type="match status" value="1"/>
</dbReference>
<dbReference type="InterPro" id="IPR004358">
    <property type="entry name" value="Sig_transdc_His_kin-like_C"/>
</dbReference>
<dbReference type="EMBL" id="CP017258">
    <property type="protein sequence ID" value="AQW87241.1"/>
    <property type="molecule type" value="Genomic_DNA"/>
</dbReference>
<dbReference type="InterPro" id="IPR001610">
    <property type="entry name" value="PAC"/>
</dbReference>
<dbReference type="Gene3D" id="1.10.287.130">
    <property type="match status" value="1"/>
</dbReference>
<dbReference type="InterPro" id="IPR036890">
    <property type="entry name" value="HATPase_C_sf"/>
</dbReference>
<comment type="catalytic activity">
    <reaction evidence="1">
        <text>ATP + protein L-histidine = ADP + protein N-phospho-L-histidine.</text>
        <dbReference type="EC" id="2.7.13.3"/>
    </reaction>
</comment>
<keyword evidence="4" id="KW-0808">Transferase</keyword>
<keyword evidence="3" id="KW-0597">Phosphoprotein</keyword>
<evidence type="ECO:0000256" key="4">
    <source>
        <dbReference type="ARBA" id="ARBA00022679"/>
    </source>
</evidence>
<gene>
    <name evidence="9" type="ORF">CPIN18021_0398</name>
</gene>
<dbReference type="PANTHER" id="PTHR43065">
    <property type="entry name" value="SENSOR HISTIDINE KINASE"/>
    <property type="match status" value="1"/>
</dbReference>
<dbReference type="InterPro" id="IPR003661">
    <property type="entry name" value="HisK_dim/P_dom"/>
</dbReference>
<evidence type="ECO:0000313" key="10">
    <source>
        <dbReference type="Proteomes" id="UP000190868"/>
    </source>
</evidence>
<keyword evidence="6 9" id="KW-0418">Kinase</keyword>
<dbReference type="CDD" id="cd00082">
    <property type="entry name" value="HisKA"/>
    <property type="match status" value="1"/>
</dbReference>
<name>A0A1S6U674_9BACT</name>
<dbReference type="Pfam" id="PF02518">
    <property type="entry name" value="HATPase_c"/>
    <property type="match status" value="1"/>
</dbReference>
<dbReference type="Gene3D" id="3.30.450.20">
    <property type="entry name" value="PAS domain"/>
    <property type="match status" value="1"/>
</dbReference>
<keyword evidence="7" id="KW-0067">ATP-binding</keyword>
<dbReference type="InterPro" id="IPR005467">
    <property type="entry name" value="His_kinase_dom"/>
</dbReference>
<dbReference type="GO" id="GO:0000155">
    <property type="term" value="F:phosphorelay sensor kinase activity"/>
    <property type="evidence" value="ECO:0007669"/>
    <property type="project" value="InterPro"/>
</dbReference>
<dbReference type="GO" id="GO:0005524">
    <property type="term" value="F:ATP binding"/>
    <property type="evidence" value="ECO:0007669"/>
    <property type="project" value="UniProtKB-KW"/>
</dbReference>
<dbReference type="SUPFAM" id="SSF55785">
    <property type="entry name" value="PYP-like sensor domain (PAS domain)"/>
    <property type="match status" value="1"/>
</dbReference>
<dbReference type="InterPro" id="IPR000014">
    <property type="entry name" value="PAS"/>
</dbReference>
<keyword evidence="5" id="KW-0547">Nucleotide-binding</keyword>
<dbReference type="PROSITE" id="PS50113">
    <property type="entry name" value="PAC"/>
    <property type="match status" value="1"/>
</dbReference>
<dbReference type="GeneID" id="56566033"/>
<dbReference type="EC" id="2.7.13.3" evidence="2"/>
<dbReference type="NCBIfam" id="TIGR00229">
    <property type="entry name" value="sensory_box"/>
    <property type="match status" value="1"/>
</dbReference>
<evidence type="ECO:0000313" key="9">
    <source>
        <dbReference type="EMBL" id="AQW87241.1"/>
    </source>
</evidence>
<dbReference type="CDD" id="cd00130">
    <property type="entry name" value="PAS"/>
    <property type="match status" value="1"/>
</dbReference>
<evidence type="ECO:0000256" key="3">
    <source>
        <dbReference type="ARBA" id="ARBA00022553"/>
    </source>
</evidence>
<sequence length="405" mass="46308">MDDIKDKFEQYQYAIEASNIVSKTDMNGIITFVNDEFCQMSGYTKQELIGKNHNIVRHPDASQDVFKNLWDTILSKKVYKGIIKNLTKGKKTIYLHTTISPILNSKGDIEEFVAIRYDTTKLIELNEQLISQEQELKKLNENLEMIVQEKTMELRVLNENLQDIIKSEVAKNEEQTKIILTQSRLASMGEMIANIAHQWRQPLNELSITLFKMSKDKNKFNESYEKCKNIIKNMSNTIEDFKNFFSTSKAPEAFFISDALHDSIMMLQGTFEKKQINVSINTEFDTEIFGYKSKLTQVIINILNNAKDACVERNIKNKQIKITTSQEQDLAVISICDNAGGISDDIIDKIFEPYFTTKHSSQGTGIGLYMSKLIIDKLKGVIMVKNKDNGACFSIKIPIKGELSE</sequence>
<evidence type="ECO:0000256" key="8">
    <source>
        <dbReference type="ARBA" id="ARBA00023012"/>
    </source>
</evidence>
<keyword evidence="10" id="KW-1185">Reference proteome</keyword>
<dbReference type="KEGG" id="cpin:CPIN18020_0394"/>
<dbReference type="PANTHER" id="PTHR43065:SF10">
    <property type="entry name" value="PEROXIDE STRESS-ACTIVATED HISTIDINE KINASE MAK3"/>
    <property type="match status" value="1"/>
</dbReference>
<reference evidence="10" key="1">
    <citation type="submission" date="2016-09" db="EMBL/GenBank/DDBJ databases">
        <title>Comparative genomics of the Campylobacter concisus group.</title>
        <authorList>
            <person name="Miller W.G."/>
            <person name="Yee E."/>
            <person name="Chapman M.H."/>
            <person name="Huynh S."/>
            <person name="Bono J.L."/>
            <person name="On S.L.W."/>
            <person name="StLeger J."/>
            <person name="Foster G."/>
            <person name="Parker C.T."/>
        </authorList>
    </citation>
    <scope>NUCLEOTIDE SEQUENCE [LARGE SCALE GENOMIC DNA]</scope>
    <source>
        <strain evidence="10">RM18021</strain>
    </source>
</reference>
<dbReference type="SMART" id="SM00091">
    <property type="entry name" value="PAS"/>
    <property type="match status" value="1"/>
</dbReference>
<dbReference type="RefSeq" id="WP_078422939.1">
    <property type="nucleotide sequence ID" value="NZ_CP017018.1"/>
</dbReference>
<dbReference type="PRINTS" id="PR00344">
    <property type="entry name" value="BCTRLSENSOR"/>
</dbReference>
<protein>
    <recommendedName>
        <fullName evidence="2">histidine kinase</fullName>
        <ecNumber evidence="2">2.7.13.3</ecNumber>
    </recommendedName>
</protein>
<keyword evidence="8" id="KW-0902">Two-component regulatory system</keyword>
<organism evidence="9 10">
    <name type="scientific">Campylobacter pinnipediorum subsp. caledonicus</name>
    <dbReference type="NCBI Taxonomy" id="1874362"/>
    <lineage>
        <taxon>Bacteria</taxon>
        <taxon>Pseudomonadati</taxon>
        <taxon>Campylobacterota</taxon>
        <taxon>Epsilonproteobacteria</taxon>
        <taxon>Campylobacterales</taxon>
        <taxon>Campylobacteraceae</taxon>
        <taxon>Campylobacter</taxon>
    </lineage>
</organism>
<evidence type="ECO:0000256" key="5">
    <source>
        <dbReference type="ARBA" id="ARBA00022741"/>
    </source>
</evidence>
<dbReference type="SMART" id="SM00387">
    <property type="entry name" value="HATPase_c"/>
    <property type="match status" value="1"/>
</dbReference>
<dbReference type="SUPFAM" id="SSF47384">
    <property type="entry name" value="Homodimeric domain of signal transducing histidine kinase"/>
    <property type="match status" value="1"/>
</dbReference>
<accession>A0A1S6U674</accession>
<dbReference type="PROSITE" id="PS50109">
    <property type="entry name" value="HIS_KIN"/>
    <property type="match status" value="1"/>
</dbReference>
<dbReference type="PROSITE" id="PS50112">
    <property type="entry name" value="PAS"/>
    <property type="match status" value="1"/>
</dbReference>
<dbReference type="InterPro" id="IPR000700">
    <property type="entry name" value="PAS-assoc_C"/>
</dbReference>
<evidence type="ECO:0000256" key="6">
    <source>
        <dbReference type="ARBA" id="ARBA00022777"/>
    </source>
</evidence>
<proteinExistence type="predicted"/>
<dbReference type="Proteomes" id="UP000190868">
    <property type="component" value="Chromosome"/>
</dbReference>
<dbReference type="InterPro" id="IPR035965">
    <property type="entry name" value="PAS-like_dom_sf"/>
</dbReference>
<dbReference type="AlphaFoldDB" id="A0A1S6U674"/>
<dbReference type="InterPro" id="IPR036097">
    <property type="entry name" value="HisK_dim/P_sf"/>
</dbReference>
<evidence type="ECO:0000256" key="1">
    <source>
        <dbReference type="ARBA" id="ARBA00000085"/>
    </source>
</evidence>
<dbReference type="SUPFAM" id="SSF55874">
    <property type="entry name" value="ATPase domain of HSP90 chaperone/DNA topoisomerase II/histidine kinase"/>
    <property type="match status" value="1"/>
</dbReference>
<dbReference type="Pfam" id="PF08447">
    <property type="entry name" value="PAS_3"/>
    <property type="match status" value="1"/>
</dbReference>
<dbReference type="InterPro" id="IPR013655">
    <property type="entry name" value="PAS_fold_3"/>
</dbReference>
<evidence type="ECO:0000256" key="2">
    <source>
        <dbReference type="ARBA" id="ARBA00012438"/>
    </source>
</evidence>
<dbReference type="InterPro" id="IPR003594">
    <property type="entry name" value="HATPase_dom"/>
</dbReference>
<evidence type="ECO:0000256" key="7">
    <source>
        <dbReference type="ARBA" id="ARBA00022840"/>
    </source>
</evidence>
<dbReference type="SMART" id="SM00086">
    <property type="entry name" value="PAC"/>
    <property type="match status" value="1"/>
</dbReference>